<accession>D2ZXE5</accession>
<proteinExistence type="predicted"/>
<reference evidence="1 2" key="1">
    <citation type="submission" date="2009-10" db="EMBL/GenBank/DDBJ databases">
        <authorList>
            <person name="Weinstock G."/>
            <person name="Sodergren E."/>
            <person name="Clifton S."/>
            <person name="Fulton L."/>
            <person name="Fulton B."/>
            <person name="Courtney L."/>
            <person name="Fronick C."/>
            <person name="Harrison M."/>
            <person name="Strong C."/>
            <person name="Farmer C."/>
            <person name="Delahaunty K."/>
            <person name="Markovic C."/>
            <person name="Hall O."/>
            <person name="Minx P."/>
            <person name="Tomlinson C."/>
            <person name="Mitreva M."/>
            <person name="Nelson J."/>
            <person name="Hou S."/>
            <person name="Wollam A."/>
            <person name="Pepin K.H."/>
            <person name="Johnson M."/>
            <person name="Bhonagiri V."/>
            <person name="Nash W.E."/>
            <person name="Warren W."/>
            <person name="Chinwalla A."/>
            <person name="Mardis E.R."/>
            <person name="Wilson R.K."/>
        </authorList>
    </citation>
    <scope>NUCLEOTIDE SEQUENCE [LARGE SCALE GENOMIC DNA]</scope>
    <source>
        <strain evidence="2">ATCC 25996 / DSM 4631 / NCTC 10774 / M26</strain>
    </source>
</reference>
<evidence type="ECO:0000313" key="1">
    <source>
        <dbReference type="EMBL" id="EFC88348.1"/>
    </source>
</evidence>
<dbReference type="AlphaFoldDB" id="D2ZXE5"/>
<dbReference type="EMBL" id="ACDX02000009">
    <property type="protein sequence ID" value="EFC88348.1"/>
    <property type="molecule type" value="Genomic_DNA"/>
</dbReference>
<dbReference type="Proteomes" id="UP000003344">
    <property type="component" value="Unassembled WGS sequence"/>
</dbReference>
<evidence type="ECO:0000313" key="2">
    <source>
        <dbReference type="Proteomes" id="UP000003344"/>
    </source>
</evidence>
<organism evidence="1 2">
    <name type="scientific">Neisseria mucosa (strain ATCC 25996 / DSM 4631 / NCTC 10774 / M26)</name>
    <dbReference type="NCBI Taxonomy" id="546266"/>
    <lineage>
        <taxon>Bacteria</taxon>
        <taxon>Pseudomonadati</taxon>
        <taxon>Pseudomonadota</taxon>
        <taxon>Betaproteobacteria</taxon>
        <taxon>Neisseriales</taxon>
        <taxon>Neisseriaceae</taxon>
        <taxon>Neisseria</taxon>
    </lineage>
</organism>
<gene>
    <name evidence="1" type="ORF">NEIMUCOT_05298</name>
</gene>
<protein>
    <submittedName>
        <fullName evidence="1">Uncharacterized protein</fullName>
    </submittedName>
</protein>
<comment type="caution">
    <text evidence="1">The sequence shown here is derived from an EMBL/GenBank/DDBJ whole genome shotgun (WGS) entry which is preliminary data.</text>
</comment>
<sequence length="47" mass="5781">MTTLCQQISNILTHRRHARRFISKIHKLTIINKNKQYLTKIMQKRKF</sequence>
<name>D2ZXE5_NEIM2</name>